<dbReference type="STRING" id="1130080.SAMN04488113_10229"/>
<dbReference type="RefSeq" id="WP_177170447.1">
    <property type="nucleotide sequence ID" value="NZ_FNYW01000002.1"/>
</dbReference>
<dbReference type="InterPro" id="IPR016181">
    <property type="entry name" value="Acyl_CoA_acyltransferase"/>
</dbReference>
<dbReference type="EMBL" id="FNYW01000002">
    <property type="protein sequence ID" value="SEI52111.1"/>
    <property type="molecule type" value="Genomic_DNA"/>
</dbReference>
<feature type="domain" description="N-acetyltransferase" evidence="1">
    <location>
        <begin position="114"/>
        <end position="256"/>
    </location>
</feature>
<dbReference type="GO" id="GO:0016747">
    <property type="term" value="F:acyltransferase activity, transferring groups other than amino-acyl groups"/>
    <property type="evidence" value="ECO:0007669"/>
    <property type="project" value="InterPro"/>
</dbReference>
<dbReference type="Gene3D" id="3.40.630.30">
    <property type="match status" value="1"/>
</dbReference>
<sequence length="260" mass="30221">MVSFNAIATHSTLIDENEFFQHYFDPNALFRYDSNFFQLSYSPTKEEFLLIEEMHQFFSIQNNLEHVKFYWPQDEGIRIDTLNYLNEKNYGLEKLELYSIDSSQYPFMDLNADITIEVVEQNRLDAFKTLNYVEDLTLSKAFAEAKRPYYDRLFNESSVRLLLASYKGNPAGSCIVIKNDEGLEIDDLFTLPSYRHKGVASAVLNYVAKDALRNHSLVFLLADAEDSPREMYLKYGFQLEGFRIGAQHIFEKGSMDGKVH</sequence>
<protein>
    <submittedName>
        <fullName evidence="2">Acetyltransferase (GNAT) domain-containing protein</fullName>
    </submittedName>
</protein>
<evidence type="ECO:0000313" key="3">
    <source>
        <dbReference type="Proteomes" id="UP000198564"/>
    </source>
</evidence>
<keyword evidence="3" id="KW-1185">Reference proteome</keyword>
<dbReference type="Pfam" id="PF00583">
    <property type="entry name" value="Acetyltransf_1"/>
    <property type="match status" value="1"/>
</dbReference>
<keyword evidence="2" id="KW-0808">Transferase</keyword>
<dbReference type="PROSITE" id="PS51186">
    <property type="entry name" value="GNAT"/>
    <property type="match status" value="1"/>
</dbReference>
<dbReference type="InterPro" id="IPR000182">
    <property type="entry name" value="GNAT_dom"/>
</dbReference>
<evidence type="ECO:0000313" key="2">
    <source>
        <dbReference type="EMBL" id="SEI52111.1"/>
    </source>
</evidence>
<dbReference type="AlphaFoldDB" id="A0A1H6R8F6"/>
<gene>
    <name evidence="2" type="ORF">SAMN04488113_10229</name>
</gene>
<accession>A0A1H6R8F6</accession>
<proteinExistence type="predicted"/>
<dbReference type="Pfam" id="PF18467">
    <property type="entry name" value="DUF5613"/>
    <property type="match status" value="1"/>
</dbReference>
<evidence type="ECO:0000259" key="1">
    <source>
        <dbReference type="PROSITE" id="PS51186"/>
    </source>
</evidence>
<reference evidence="3" key="1">
    <citation type="submission" date="2016-10" db="EMBL/GenBank/DDBJ databases">
        <authorList>
            <person name="Varghese N."/>
            <person name="Submissions S."/>
        </authorList>
    </citation>
    <scope>NUCLEOTIDE SEQUENCE [LARGE SCALE GENOMIC DNA]</scope>
    <source>
        <strain evidence="3">DSM 25751</strain>
    </source>
</reference>
<dbReference type="SUPFAM" id="SSF55729">
    <property type="entry name" value="Acyl-CoA N-acyltransferases (Nat)"/>
    <property type="match status" value="1"/>
</dbReference>
<dbReference type="Proteomes" id="UP000198564">
    <property type="component" value="Unassembled WGS sequence"/>
</dbReference>
<name>A0A1H6R8F6_9LACT</name>
<organism evidence="2 3">
    <name type="scientific">Alkalibacterium gilvum</name>
    <dbReference type="NCBI Taxonomy" id="1130080"/>
    <lineage>
        <taxon>Bacteria</taxon>
        <taxon>Bacillati</taxon>
        <taxon>Bacillota</taxon>
        <taxon>Bacilli</taxon>
        <taxon>Lactobacillales</taxon>
        <taxon>Carnobacteriaceae</taxon>
        <taxon>Alkalibacterium</taxon>
    </lineage>
</organism>
<dbReference type="CDD" id="cd04301">
    <property type="entry name" value="NAT_SF"/>
    <property type="match status" value="1"/>
</dbReference>
<dbReference type="InterPro" id="IPR040549">
    <property type="entry name" value="DUF5613"/>
</dbReference>